<proteinExistence type="predicted"/>
<dbReference type="Proteomes" id="UP000596742">
    <property type="component" value="Unassembled WGS sequence"/>
</dbReference>
<feature type="region of interest" description="Disordered" evidence="1">
    <location>
        <begin position="276"/>
        <end position="311"/>
    </location>
</feature>
<dbReference type="OrthoDB" id="6071947at2759"/>
<keyword evidence="3" id="KW-1185">Reference proteome</keyword>
<accession>A0A8B6F204</accession>
<name>A0A8B6F204_MYTGA</name>
<dbReference type="AlphaFoldDB" id="A0A8B6F204"/>
<evidence type="ECO:0000313" key="2">
    <source>
        <dbReference type="EMBL" id="VDI42155.1"/>
    </source>
</evidence>
<comment type="caution">
    <text evidence="2">The sequence shown here is derived from an EMBL/GenBank/DDBJ whole genome shotgun (WGS) entry which is preliminary data.</text>
</comment>
<dbReference type="EMBL" id="UYJE01005985">
    <property type="protein sequence ID" value="VDI42155.1"/>
    <property type="molecule type" value="Genomic_DNA"/>
</dbReference>
<protein>
    <submittedName>
        <fullName evidence="2">Uncharacterized protein</fullName>
    </submittedName>
</protein>
<sequence>MARDVDGLCDYHMFNARFAGKVPCLSIGRDILPEVYGNEKSEITGIHFQKVNDGFVKAAIRSDLFMSVDWPNAPTRNMLQGPNLDLNTEGNRFEIVPPNLWLQITNLLLHLKHALIQMMTPANGPPPQSLHDGLKSDIWTGGINNSRNETPKPVRLASLKQIIGEHWVENTWIQSFAFCITEGMGQEQSSIQDFLTNLLGLGTVWSDIYCINTPAETSGNKSLREGVMHCLTYGFHEDQIDRATEQMQRPREQRLRERACGREKYYATEDGKLTHRVVIPNDRQRSKSRSPSPTNDIRPQVRRRIPPRPLPPNDIHDFLGDADNYDLHAPNLHNFFEPHKPDCVVVKEQNIGQNLSAALLCTVEICSWQRFGEANFRRTLNHATHQCVQQCLAGLSFNQEHILGLVFVPDGIKLVKVERDQNQIYRVTETDLITWDDTNLILQLLRYLQNSFNN</sequence>
<reference evidence="2" key="1">
    <citation type="submission" date="2018-11" db="EMBL/GenBank/DDBJ databases">
        <authorList>
            <person name="Alioto T."/>
            <person name="Alioto T."/>
        </authorList>
    </citation>
    <scope>NUCLEOTIDE SEQUENCE</scope>
</reference>
<evidence type="ECO:0000313" key="3">
    <source>
        <dbReference type="Proteomes" id="UP000596742"/>
    </source>
</evidence>
<organism evidence="2 3">
    <name type="scientific">Mytilus galloprovincialis</name>
    <name type="common">Mediterranean mussel</name>
    <dbReference type="NCBI Taxonomy" id="29158"/>
    <lineage>
        <taxon>Eukaryota</taxon>
        <taxon>Metazoa</taxon>
        <taxon>Spiralia</taxon>
        <taxon>Lophotrochozoa</taxon>
        <taxon>Mollusca</taxon>
        <taxon>Bivalvia</taxon>
        <taxon>Autobranchia</taxon>
        <taxon>Pteriomorphia</taxon>
        <taxon>Mytilida</taxon>
        <taxon>Mytiloidea</taxon>
        <taxon>Mytilidae</taxon>
        <taxon>Mytilinae</taxon>
        <taxon>Mytilus</taxon>
    </lineage>
</organism>
<evidence type="ECO:0000256" key="1">
    <source>
        <dbReference type="SAM" id="MobiDB-lite"/>
    </source>
</evidence>
<gene>
    <name evidence="2" type="ORF">MGAL_10B012746</name>
</gene>